<dbReference type="Pfam" id="PF00799">
    <property type="entry name" value="Gemini_AL1"/>
    <property type="match status" value="1"/>
</dbReference>
<comment type="similarity">
    <text evidence="2 19">Belongs to the geminiviridae Rep protein family.</text>
</comment>
<keyword evidence="14 19" id="KW-0378">Hydrolase</keyword>
<dbReference type="GO" id="GO:0003677">
    <property type="term" value="F:DNA binding"/>
    <property type="evidence" value="ECO:0007669"/>
    <property type="project" value="UniProtKB-KW"/>
</dbReference>
<keyword evidence="11 18" id="KW-0479">Metal-binding</keyword>
<dbReference type="Pfam" id="PF08283">
    <property type="entry name" value="Gemini_AL1_M"/>
    <property type="match status" value="1"/>
</dbReference>
<evidence type="ECO:0000256" key="6">
    <source>
        <dbReference type="ARBA" id="ARBA00022562"/>
    </source>
</evidence>
<evidence type="ECO:0000256" key="11">
    <source>
        <dbReference type="ARBA" id="ARBA00022723"/>
    </source>
</evidence>
<dbReference type="Gene3D" id="3.40.1310.20">
    <property type="match status" value="1"/>
</dbReference>
<evidence type="ECO:0000256" key="13">
    <source>
        <dbReference type="ARBA" id="ARBA00022759"/>
    </source>
</evidence>
<evidence type="ECO:0000256" key="17">
    <source>
        <dbReference type="PIRSR" id="PIRSR601191-1"/>
    </source>
</evidence>
<evidence type="ECO:0000256" key="1">
    <source>
        <dbReference type="ARBA" id="ARBA00004147"/>
    </source>
</evidence>
<dbReference type="EMBL" id="JN989413">
    <property type="protein sequence ID" value="AFD62962.1"/>
    <property type="molecule type" value="Genomic_DNA"/>
</dbReference>
<dbReference type="EC" id="3.1.21.-" evidence="19"/>
<evidence type="ECO:0000256" key="18">
    <source>
        <dbReference type="PIRSR" id="PIRSR601191-2"/>
    </source>
</evidence>
<evidence type="ECO:0000256" key="3">
    <source>
        <dbReference type="ARBA" id="ARBA00011488"/>
    </source>
</evidence>
<keyword evidence="13" id="KW-0255">Endonuclease</keyword>
<evidence type="ECO:0000256" key="2">
    <source>
        <dbReference type="ARBA" id="ARBA00006240"/>
    </source>
</evidence>
<comment type="subcellular location">
    <subcellularLocation>
        <location evidence="1 19">Host nucleus</location>
    </subcellularLocation>
</comment>
<keyword evidence="12" id="KW-0547">Nucleotide-binding</keyword>
<feature type="domain" description="CRESS-DNA virus Rep endonuclease" evidence="20">
    <location>
        <begin position="12"/>
        <end position="114"/>
    </location>
</feature>
<evidence type="ECO:0000256" key="8">
    <source>
        <dbReference type="ARBA" id="ARBA00022695"/>
    </source>
</evidence>
<dbReference type="GO" id="GO:0046872">
    <property type="term" value="F:metal ion binding"/>
    <property type="evidence" value="ECO:0007669"/>
    <property type="project" value="UniProtKB-KW"/>
</dbReference>
<proteinExistence type="inferred from homology"/>
<dbReference type="GO" id="GO:0006260">
    <property type="term" value="P:DNA replication"/>
    <property type="evidence" value="ECO:0007669"/>
    <property type="project" value="UniProtKB-KW"/>
</dbReference>
<feature type="active site" description="For DNA cleavage activity" evidence="17">
    <location>
        <position position="101"/>
    </location>
</feature>
<accession>H9BA82</accession>
<evidence type="ECO:0000313" key="22">
    <source>
        <dbReference type="EMBL" id="AGT45409.1"/>
    </source>
</evidence>
<evidence type="ECO:0000256" key="14">
    <source>
        <dbReference type="ARBA" id="ARBA00022801"/>
    </source>
</evidence>
<keyword evidence="7" id="KW-0808">Transferase</keyword>
<evidence type="ECO:0000256" key="7">
    <source>
        <dbReference type="ARBA" id="ARBA00022679"/>
    </source>
</evidence>
<organism evidence="21">
    <name type="scientific">Chickpea chlorosis virus-A</name>
    <dbReference type="NCBI Taxonomy" id="887825"/>
    <lineage>
        <taxon>Viruses</taxon>
        <taxon>Monodnaviria</taxon>
        <taxon>Shotokuvirae</taxon>
        <taxon>Cressdnaviricota</taxon>
        <taxon>Repensiviricetes</taxon>
        <taxon>Geplafuvirales</taxon>
        <taxon>Geminiviridae</taxon>
        <taxon>Mastrevirus</taxon>
        <taxon>Mastrevirus cicerosis</taxon>
        <taxon>Chickpea chlorosis virus</taxon>
    </lineage>
</organism>
<reference evidence="21" key="1">
    <citation type="journal article" date="2012" name="Virus Res.">
        <title>Molecular characterisation of dicot-infecting mastreviruses from Australia.</title>
        <authorList>
            <person name="Hadfield J."/>
            <person name="Thomas J.E."/>
            <person name="Schwinghamer M.W."/>
            <person name="Kraberger S."/>
            <person name="Stainton D."/>
            <person name="Dayaram A."/>
            <person name="Parry J.N."/>
            <person name="Pande D."/>
            <person name="Martin D.P."/>
            <person name="Varsani A."/>
        </authorList>
    </citation>
    <scope>NUCLEOTIDE SEQUENCE</scope>
    <source>
        <strain evidence="21">CpCV-A_AU_2683A_2002</strain>
    </source>
</reference>
<dbReference type="GO" id="GO:0016779">
    <property type="term" value="F:nucleotidyltransferase activity"/>
    <property type="evidence" value="ECO:0007669"/>
    <property type="project" value="UniProtKB-KW"/>
</dbReference>
<evidence type="ECO:0000256" key="4">
    <source>
        <dbReference type="ARBA" id="ARBA00014531"/>
    </source>
</evidence>
<keyword evidence="9" id="KW-0235">DNA replication</keyword>
<keyword evidence="16" id="KW-0238">DNA-binding</keyword>
<evidence type="ECO:0000256" key="10">
    <source>
        <dbReference type="ARBA" id="ARBA00022722"/>
    </source>
</evidence>
<dbReference type="GO" id="GO:0042025">
    <property type="term" value="C:host cell nucleus"/>
    <property type="evidence" value="ECO:0007669"/>
    <property type="project" value="UniProtKB-SubCell"/>
</dbReference>
<dbReference type="PROSITE" id="PS52020">
    <property type="entry name" value="CRESS_DNA_REP"/>
    <property type="match status" value="1"/>
</dbReference>
<comment type="cofactor">
    <cofactor evidence="18">
        <name>Mg(2+)</name>
        <dbReference type="ChEBI" id="CHEBI:18420"/>
    </cofactor>
    <cofactor evidence="18">
        <name>Mn(2+)</name>
        <dbReference type="ChEBI" id="CHEBI:29035"/>
    </cofactor>
    <text evidence="18">Divalent metal cations, possibly Mg(2+) or Mn(2+).</text>
</comment>
<keyword evidence="8" id="KW-0548">Nucleotidyltransferase</keyword>
<evidence type="ECO:0000259" key="20">
    <source>
        <dbReference type="PROSITE" id="PS52020"/>
    </source>
</evidence>
<dbReference type="GO" id="GO:0016888">
    <property type="term" value="F:DNA endonuclease activity, producing 5'-phosphomonoesters"/>
    <property type="evidence" value="ECO:0007669"/>
    <property type="project" value="InterPro"/>
</dbReference>
<keyword evidence="15" id="KW-0190">Covalent protein-DNA linkage</keyword>
<feature type="binding site" evidence="18">
    <location>
        <position position="61"/>
    </location>
    <ligand>
        <name>a divalent metal cation</name>
        <dbReference type="ChEBI" id="CHEBI:60240"/>
    </ligand>
</feature>
<dbReference type="SUPFAM" id="SSF55464">
    <property type="entry name" value="Origin of replication-binding domain, RBD-like"/>
    <property type="match status" value="1"/>
</dbReference>
<evidence type="ECO:0000256" key="15">
    <source>
        <dbReference type="ARBA" id="ARBA00023124"/>
    </source>
</evidence>
<feature type="binding site" evidence="18">
    <location>
        <position position="53"/>
    </location>
    <ligand>
        <name>a divalent metal cation</name>
        <dbReference type="ChEBI" id="CHEBI:60240"/>
    </ligand>
</feature>
<reference evidence="22" key="2">
    <citation type="journal article" date="2013" name="Virology">
        <title>Evidence that dicot-infecting mastreviruses are particularly prone to inter-species recombination and have likely been circulating in Australia for longer than in Africa and the Middle East.</title>
        <authorList>
            <person name="Kraberger S."/>
            <person name="Harkins G.W."/>
            <person name="Kumari S.G."/>
            <person name="Thomas J.E."/>
            <person name="Schwinghamer M.W."/>
            <person name="Sharman M."/>
            <person name="Collings D.A."/>
            <person name="Briddon R.W."/>
            <person name="Martin D.P."/>
            <person name="Varsani A."/>
        </authorList>
    </citation>
    <scope>NUCLEOTIDE SEQUENCE</scope>
    <source>
        <strain evidence="22">3494K</strain>
    </source>
</reference>
<evidence type="ECO:0000256" key="16">
    <source>
        <dbReference type="ARBA" id="ARBA00023125"/>
    </source>
</evidence>
<evidence type="ECO:0000313" key="21">
    <source>
        <dbReference type="EMBL" id="AFD62962.1"/>
    </source>
</evidence>
<dbReference type="InterPro" id="IPR049912">
    <property type="entry name" value="CRESS_DNA_REP"/>
</dbReference>
<dbReference type="PRINTS" id="PR00227">
    <property type="entry name" value="GEMCOATAL1"/>
</dbReference>
<keyword evidence="5" id="KW-0678">Repressor</keyword>
<name>H9BA82_9GEMI</name>
<dbReference type="EMBL" id="KC172684">
    <property type="protein sequence ID" value="AGT45409.1"/>
    <property type="molecule type" value="Genomic_DNA"/>
</dbReference>
<keyword evidence="10" id="KW-0540">Nuclease</keyword>
<comment type="subunit">
    <text evidence="3">Homooligomer. Rep binds to repeated DNA motifs (iterons). Forms the O-complex, which is a Rep-DNA complex involved in the initiation of RCR. Part of the C- and V-complexes which are RepA-Rep-DNA complexes involved in the c-sense and v-sense transcription.</text>
</comment>
<dbReference type="Gene3D" id="3.40.50.300">
    <property type="entry name" value="P-loop containing nucleotide triphosphate hydrolases"/>
    <property type="match status" value="1"/>
</dbReference>
<feature type="binding site" evidence="18">
    <location>
        <position position="105"/>
    </location>
    <ligand>
        <name>a divalent metal cation</name>
        <dbReference type="ChEBI" id="CHEBI:60240"/>
    </ligand>
</feature>
<dbReference type="InterPro" id="IPR027417">
    <property type="entry name" value="P-loop_NTPase"/>
</dbReference>
<protein>
    <recommendedName>
        <fullName evidence="4 19">Replication-associated protein</fullName>
        <shortName evidence="19">Rep</shortName>
        <ecNumber evidence="19">3.1.21.-</ecNumber>
    </recommendedName>
</protein>
<evidence type="ECO:0000256" key="9">
    <source>
        <dbReference type="ARBA" id="ARBA00022705"/>
    </source>
</evidence>
<keyword evidence="6 19" id="KW-1048">Host nucleus</keyword>
<dbReference type="SUPFAM" id="SSF52540">
    <property type="entry name" value="P-loop containing nucleoside triphosphate hydrolases"/>
    <property type="match status" value="1"/>
</dbReference>
<evidence type="ECO:0000256" key="19">
    <source>
        <dbReference type="RuleBase" id="RU361249"/>
    </source>
</evidence>
<evidence type="ECO:0000256" key="12">
    <source>
        <dbReference type="ARBA" id="ARBA00022741"/>
    </source>
</evidence>
<dbReference type="PRINTS" id="PR00228">
    <property type="entry name" value="GEMCOATCLVL1"/>
</dbReference>
<dbReference type="GO" id="GO:0005198">
    <property type="term" value="F:structural molecule activity"/>
    <property type="evidence" value="ECO:0007669"/>
    <property type="project" value="InterPro"/>
</dbReference>
<dbReference type="InterPro" id="IPR001191">
    <property type="entry name" value="Gemini_AL1_REP"/>
</dbReference>
<dbReference type="GO" id="GO:0000166">
    <property type="term" value="F:nucleotide binding"/>
    <property type="evidence" value="ECO:0007669"/>
    <property type="project" value="UniProtKB-KW"/>
</dbReference>
<feature type="binding site" evidence="18">
    <location>
        <position position="63"/>
    </location>
    <ligand>
        <name>a divalent metal cation</name>
        <dbReference type="ChEBI" id="CHEBI:60240"/>
    </ligand>
</feature>
<dbReference type="InterPro" id="IPR022692">
    <property type="entry name" value="Gemini_AL1_REP_central"/>
</dbReference>
<sequence>MPSSSKRQNNFRLQTKYVFLTYPHCSSTATSLRDFLWEKLSRFAIFFIAVATELHQDGTPHLHCLLQLDKRGDIRDPSFFDFEGNHPNIQPAKNSEQVLDYISKDGNVITRGDFRKHKVSPTKHDERWRTIIQTATTKEEYLGMIRDQFPHEWATKLQWLEYSANKLFPDIEPPYENPFSPIDLQCHEEIQEWLNRDLYVEPEQLQHRRNSLYICGPTRTGKTSWARSLGRHNYFNGGVDFTTYDINATYNIVDDIPFKFCPNWKQLVGSQKDFTVNPKYGKKKRIKGGIPCIILVNNDDDWLLDMSSSQKEYFESNCKIHYMDSEETFIAPESSSH</sequence>
<dbReference type="InterPro" id="IPR001301">
    <property type="entry name" value="Gemini_AL1_CLV"/>
</dbReference>
<evidence type="ECO:0000256" key="5">
    <source>
        <dbReference type="ARBA" id="ARBA00022491"/>
    </source>
</evidence>